<dbReference type="RefSeq" id="WP_129060133.1">
    <property type="nucleotide sequence ID" value="NZ_NXIE01000001.1"/>
</dbReference>
<dbReference type="AlphaFoldDB" id="A0A4Q1AXH1"/>
<sequence>MFRDKNKVLYLVYFEFNKIYDPGNMSTFVINDQNSSIYLKRKKKLSELRNNVERDGGEIYDLSDNKNLSKESEIVNKIKKSNENIILFITNNKKLFTNFNRPIYLFNIDEESLDLNSEELVNVNMNEIISFLKSFQTNEIKQKIYMIFFIYGIIFELDIKLLIKDTAYEVKEKNELIDLINEDLDLYIFKRILTSRLSIILYRLFFFDLNAKKTAVGRFFRNSLNVKSETYSFKNLNNNHEGFYFTSLENKSFRGYKIPFYQISLPDNIFVEKIKIAKKLLKLNVKKKIVSEALEISEDEIDTHIYGDDNLKPTNYIETANKMYSKRVSLEQWKE</sequence>
<proteinExistence type="predicted"/>
<organism evidence="1 2">
    <name type="scientific">Halarcobacter mediterraneus</name>
    <dbReference type="NCBI Taxonomy" id="2023153"/>
    <lineage>
        <taxon>Bacteria</taxon>
        <taxon>Pseudomonadati</taxon>
        <taxon>Campylobacterota</taxon>
        <taxon>Epsilonproteobacteria</taxon>
        <taxon>Campylobacterales</taxon>
        <taxon>Arcobacteraceae</taxon>
        <taxon>Halarcobacter</taxon>
    </lineage>
</organism>
<name>A0A4Q1AXH1_9BACT</name>
<keyword evidence="2" id="KW-1185">Reference proteome</keyword>
<protein>
    <submittedName>
        <fullName evidence="1">Uncharacterized protein</fullName>
    </submittedName>
</protein>
<comment type="caution">
    <text evidence="1">The sequence shown here is derived from an EMBL/GenBank/DDBJ whole genome shotgun (WGS) entry which is preliminary data.</text>
</comment>
<dbReference type="EMBL" id="NXIE01000001">
    <property type="protein sequence ID" value="RXK14023.1"/>
    <property type="molecule type" value="Genomic_DNA"/>
</dbReference>
<reference evidence="1 2" key="1">
    <citation type="submission" date="2017-09" db="EMBL/GenBank/DDBJ databases">
        <title>Genomics of the genus Arcobacter.</title>
        <authorList>
            <person name="Perez-Cataluna A."/>
            <person name="Figueras M.J."/>
            <person name="Salas-Masso N."/>
        </authorList>
    </citation>
    <scope>NUCLEOTIDE SEQUENCE [LARGE SCALE GENOMIC DNA]</scope>
    <source>
        <strain evidence="1 2">F156-34</strain>
    </source>
</reference>
<dbReference type="OrthoDB" id="10014502at2"/>
<evidence type="ECO:0000313" key="2">
    <source>
        <dbReference type="Proteomes" id="UP000289718"/>
    </source>
</evidence>
<dbReference type="Proteomes" id="UP000289718">
    <property type="component" value="Unassembled WGS sequence"/>
</dbReference>
<evidence type="ECO:0000313" key="1">
    <source>
        <dbReference type="EMBL" id="RXK14023.1"/>
    </source>
</evidence>
<accession>A0A4Q1AXH1</accession>
<gene>
    <name evidence="1" type="ORF">CP965_00820</name>
</gene>